<evidence type="ECO:0000256" key="1">
    <source>
        <dbReference type="SAM" id="MobiDB-lite"/>
    </source>
</evidence>
<feature type="compositionally biased region" description="Gly residues" evidence="1">
    <location>
        <begin position="12"/>
        <end position="26"/>
    </location>
</feature>
<organism evidence="2 3">
    <name type="scientific">Pycnococcus provasolii</name>
    <dbReference type="NCBI Taxonomy" id="41880"/>
    <lineage>
        <taxon>Eukaryota</taxon>
        <taxon>Viridiplantae</taxon>
        <taxon>Chlorophyta</taxon>
        <taxon>Pseudoscourfieldiophyceae</taxon>
        <taxon>Pseudoscourfieldiales</taxon>
        <taxon>Pycnococcaceae</taxon>
        <taxon>Pycnococcus</taxon>
    </lineage>
</organism>
<feature type="compositionally biased region" description="Acidic residues" evidence="1">
    <location>
        <begin position="169"/>
        <end position="178"/>
    </location>
</feature>
<evidence type="ECO:0000313" key="3">
    <source>
        <dbReference type="Proteomes" id="UP000660262"/>
    </source>
</evidence>
<feature type="region of interest" description="Disordered" evidence="1">
    <location>
        <begin position="110"/>
        <end position="205"/>
    </location>
</feature>
<dbReference type="EMBL" id="BNJQ01000032">
    <property type="protein sequence ID" value="GHP11075.1"/>
    <property type="molecule type" value="Genomic_DNA"/>
</dbReference>
<reference evidence="2" key="1">
    <citation type="submission" date="2020-10" db="EMBL/GenBank/DDBJ databases">
        <title>Unveiling of a novel bifunctional photoreceptor, Dualchrome1, isolated from a cosmopolitan green alga.</title>
        <authorList>
            <person name="Suzuki S."/>
            <person name="Kawachi M."/>
        </authorList>
    </citation>
    <scope>NUCLEOTIDE SEQUENCE</scope>
    <source>
        <strain evidence="2">NIES 2893</strain>
    </source>
</reference>
<sequence length="520" mass="57070">MARSLVPRVSGGASGGGGGGGRSTSGGGGGLSAFGSSSSFSLTLHSRVVLMAAGLIALFYKVHHAFSVHHSVSGVQATGRPLPDEHALGISHGSLGSLAPVPVSRSNKIKRPSVVAPTIEKAQTQATPVGTADAHDDDQRSNDVVGEEARDDSQKGGTWRLFIGTEKEAEAEDHEAEDTTPTPPTPTQAKRPPSPKPPKPSAKSWNAYQDKNYVDSYCKITDDVVEHVLRRIRSTALFEKPYPHAYVTDVFPAPFYRCLMKKLVAKQLTNAHYVRLKPTQERYTVNLSRRLGARTGEMVYGPHVPPDSAPKPGMDVGFWTEFGKKLSGAPFVEAWLDVFSSVVDMRFESEIQGRVDSRSKWAERHPNETYEMTRDERRTPDDVLNRNSTDFYYELSMNRDLKGYGIKPHTDSSNKWVTTLFFLPSQTTSQLSKLGTSVVMSRSGRTDGGGGTLNWNHPTFRHDLKISKTARFLPNTLFAFPPCLSSWHAVVAFGQDVCRDTIQGFVMSSNVNVEKRSCDN</sequence>
<feature type="compositionally biased region" description="Basic and acidic residues" evidence="1">
    <location>
        <begin position="133"/>
        <end position="154"/>
    </location>
</feature>
<dbReference type="Proteomes" id="UP000660262">
    <property type="component" value="Unassembled WGS sequence"/>
</dbReference>
<gene>
    <name evidence="2" type="ORF">PPROV_000980500</name>
</gene>
<comment type="caution">
    <text evidence="2">The sequence shown here is derived from an EMBL/GenBank/DDBJ whole genome shotgun (WGS) entry which is preliminary data.</text>
</comment>
<evidence type="ECO:0008006" key="4">
    <source>
        <dbReference type="Google" id="ProtNLM"/>
    </source>
</evidence>
<feature type="region of interest" description="Disordered" evidence="1">
    <location>
        <begin position="1"/>
        <end position="26"/>
    </location>
</feature>
<keyword evidence="3" id="KW-1185">Reference proteome</keyword>
<accession>A0A830HWL0</accession>
<proteinExistence type="predicted"/>
<evidence type="ECO:0000313" key="2">
    <source>
        <dbReference type="EMBL" id="GHP11075.1"/>
    </source>
</evidence>
<feature type="compositionally biased region" description="Pro residues" evidence="1">
    <location>
        <begin position="181"/>
        <end position="200"/>
    </location>
</feature>
<protein>
    <recommendedName>
        <fullName evidence="4">Prolyl 4-hydroxylase alpha subunit domain-containing protein</fullName>
    </recommendedName>
</protein>
<dbReference type="AlphaFoldDB" id="A0A830HWL0"/>
<name>A0A830HWL0_9CHLO</name>